<dbReference type="Proteomes" id="UP000054477">
    <property type="component" value="Unassembled WGS sequence"/>
</dbReference>
<reference evidence="3" key="2">
    <citation type="submission" date="2015-01" db="EMBL/GenBank/DDBJ databases">
        <title>Evolutionary Origins and Diversification of the Mycorrhizal Mutualists.</title>
        <authorList>
            <consortium name="DOE Joint Genome Institute"/>
            <consortium name="Mycorrhizal Genomics Consortium"/>
            <person name="Kohler A."/>
            <person name="Kuo A."/>
            <person name="Nagy L.G."/>
            <person name="Floudas D."/>
            <person name="Copeland A."/>
            <person name="Barry K.W."/>
            <person name="Cichocki N."/>
            <person name="Veneault-Fourrey C."/>
            <person name="LaButti K."/>
            <person name="Lindquist E.A."/>
            <person name="Lipzen A."/>
            <person name="Lundell T."/>
            <person name="Morin E."/>
            <person name="Murat C."/>
            <person name="Riley R."/>
            <person name="Ohm R."/>
            <person name="Sun H."/>
            <person name="Tunlid A."/>
            <person name="Henrissat B."/>
            <person name="Grigoriev I.V."/>
            <person name="Hibbett D.S."/>
            <person name="Martin F."/>
        </authorList>
    </citation>
    <scope>NUCLEOTIDE SEQUENCE [LARGE SCALE GENOMIC DNA]</scope>
    <source>
        <strain evidence="3">LaAM-08-1</strain>
    </source>
</reference>
<gene>
    <name evidence="2" type="ORF">K443DRAFT_681038</name>
</gene>
<organism evidence="2 3">
    <name type="scientific">Laccaria amethystina LaAM-08-1</name>
    <dbReference type="NCBI Taxonomy" id="1095629"/>
    <lineage>
        <taxon>Eukaryota</taxon>
        <taxon>Fungi</taxon>
        <taxon>Dikarya</taxon>
        <taxon>Basidiomycota</taxon>
        <taxon>Agaricomycotina</taxon>
        <taxon>Agaricomycetes</taxon>
        <taxon>Agaricomycetidae</taxon>
        <taxon>Agaricales</taxon>
        <taxon>Agaricineae</taxon>
        <taxon>Hydnangiaceae</taxon>
        <taxon>Laccaria</taxon>
    </lineage>
</organism>
<evidence type="ECO:0000313" key="3">
    <source>
        <dbReference type="Proteomes" id="UP000054477"/>
    </source>
</evidence>
<feature type="domain" description="Prolyl 4-hydroxylase alpha subunit Fe(2+) 2OG dioxygenase" evidence="1">
    <location>
        <begin position="129"/>
        <end position="221"/>
    </location>
</feature>
<protein>
    <recommendedName>
        <fullName evidence="1">Prolyl 4-hydroxylase alpha subunit Fe(2+) 2OG dioxygenase domain-containing protein</fullName>
    </recommendedName>
</protein>
<proteinExistence type="predicted"/>
<name>A0A0C9WZ08_9AGAR</name>
<dbReference type="Pfam" id="PF13640">
    <property type="entry name" value="2OG-FeII_Oxy_3"/>
    <property type="match status" value="1"/>
</dbReference>
<dbReference type="OrthoDB" id="27483at2759"/>
<reference evidence="2 3" key="1">
    <citation type="submission" date="2014-04" db="EMBL/GenBank/DDBJ databases">
        <authorList>
            <consortium name="DOE Joint Genome Institute"/>
            <person name="Kuo A."/>
            <person name="Kohler A."/>
            <person name="Nagy L.G."/>
            <person name="Floudas D."/>
            <person name="Copeland A."/>
            <person name="Barry K.W."/>
            <person name="Cichocki N."/>
            <person name="Veneault-Fourrey C."/>
            <person name="LaButti K."/>
            <person name="Lindquist E.A."/>
            <person name="Lipzen A."/>
            <person name="Lundell T."/>
            <person name="Morin E."/>
            <person name="Murat C."/>
            <person name="Sun H."/>
            <person name="Tunlid A."/>
            <person name="Henrissat B."/>
            <person name="Grigoriev I.V."/>
            <person name="Hibbett D.S."/>
            <person name="Martin F."/>
            <person name="Nordberg H.P."/>
            <person name="Cantor M.N."/>
            <person name="Hua S.X."/>
        </authorList>
    </citation>
    <scope>NUCLEOTIDE SEQUENCE [LARGE SCALE GENOMIC DNA]</scope>
    <source>
        <strain evidence="2 3">LaAM-08-1</strain>
    </source>
</reference>
<dbReference type="InterPro" id="IPR044862">
    <property type="entry name" value="Pro_4_hyd_alph_FE2OG_OXY"/>
</dbReference>
<keyword evidence="3" id="KW-1185">Reference proteome</keyword>
<dbReference type="PANTHER" id="PTHR33099:SF14">
    <property type="entry name" value="PROLYL 4-HYDROXYLASE ALPHA SUBUNIT FE(2+) 2OG DIOXYGENASE DOMAIN-CONTAINING PROTEIN"/>
    <property type="match status" value="1"/>
</dbReference>
<evidence type="ECO:0000313" key="2">
    <source>
        <dbReference type="EMBL" id="KIJ98080.1"/>
    </source>
</evidence>
<accession>A0A0C9WZ08</accession>
<sequence length="226" mass="25037">MSATLLVHDIAAVRDAISKEEPFCTGTYPLTNSAGLLFFRKGDAAGWVDLANASDAKLQALLEACEPAPFGVNNKDVLDDTYRKAWKMDNSNFSTRLDVVDTGIVEYVRSKLVDVGHGGRKKIRPELYKLNIYGPGSFFKAHKDTPRGENMFGSLVVVFPTRHEGGTLHLRHKGEEWTFDSSAVTSAQEDPSIAYIAFYSDVEHEVSVVNSGYRVTLTYNLYFDGT</sequence>
<dbReference type="Gene3D" id="2.60.120.620">
    <property type="entry name" value="q2cbj1_9rhob like domain"/>
    <property type="match status" value="1"/>
</dbReference>
<dbReference type="PANTHER" id="PTHR33099">
    <property type="entry name" value="FE2OG DIOXYGENASE DOMAIN-CONTAINING PROTEIN"/>
    <property type="match status" value="1"/>
</dbReference>
<dbReference type="EMBL" id="KN838677">
    <property type="protein sequence ID" value="KIJ98080.1"/>
    <property type="molecule type" value="Genomic_DNA"/>
</dbReference>
<dbReference type="HOGENOM" id="CLU_019613_0_1_1"/>
<dbReference type="AlphaFoldDB" id="A0A0C9WZ08"/>
<evidence type="ECO:0000259" key="1">
    <source>
        <dbReference type="Pfam" id="PF13640"/>
    </source>
</evidence>